<dbReference type="GO" id="GO:0050135">
    <property type="term" value="F:NADP+ nucleosidase activity"/>
    <property type="evidence" value="ECO:0007669"/>
    <property type="project" value="InterPro"/>
</dbReference>
<dbReference type="EMBL" id="AM412317">
    <property type="protein sequence ID" value="CAL83633.1"/>
    <property type="molecule type" value="Genomic_DNA"/>
</dbReference>
<organism evidence="2 3">
    <name type="scientific">Clostridium botulinum (strain Hall / ATCC 3502 / NCTC 13319 / Type A)</name>
    <dbReference type="NCBI Taxonomy" id="441771"/>
    <lineage>
        <taxon>Bacteria</taxon>
        <taxon>Bacillati</taxon>
        <taxon>Bacillota</taxon>
        <taxon>Clostridia</taxon>
        <taxon>Eubacteriales</taxon>
        <taxon>Clostridiaceae</taxon>
        <taxon>Clostridium</taxon>
    </lineage>
</organism>
<gene>
    <name evidence="2" type="ordered locus">CBO2093</name>
</gene>
<sequence>MTPYKFAKETNLDINESTSFLHSLYKYEFALIKINVKCPECKFQNTIYLDENFNETSCVECEGPIDKRHIKNGELIYVLKDECFGYFKDKALQQKKVLDPMNLLLKDTPYIFSKENNVINMEDYSDIMIGEVKKEIKKPKIFIGSSKEHLDVAYSLQEALEYSAEPTVWTQGIFKLSSNTLDDLYNNIKGMDAGIFIFTPDDISDIRENSVSVVRDNVIFELGLAIGILGKQNVFYIIPRGCDFHIPSDLAGITPGDYDANRSDDNLVAALGPVVTKIMKQLKN</sequence>
<protein>
    <recommendedName>
        <fullName evidence="1">CD-NTase-associated protein 12/Pycsar effector protein TIR domain-containing protein</fullName>
    </recommendedName>
</protein>
<feature type="domain" description="CD-NTase-associated protein 12/Pycsar effector protein TIR" evidence="1">
    <location>
        <begin position="140"/>
        <end position="259"/>
    </location>
</feature>
<dbReference type="Pfam" id="PF10137">
    <property type="entry name" value="CAP12-PCTIR_TIR"/>
    <property type="match status" value="1"/>
</dbReference>
<dbReference type="PATRIC" id="fig|413999.7.peg.2060"/>
<evidence type="ECO:0000313" key="2">
    <source>
        <dbReference type="EMBL" id="CAL83633.1"/>
    </source>
</evidence>
<reference evidence="2 3" key="1">
    <citation type="journal article" date="2007" name="Genome Res.">
        <title>Genome sequence of a proteolytic (Group I) Clostridium botulinum strain Hall A and comparative analysis of the clostridial genomes.</title>
        <authorList>
            <person name="Sebaihia M."/>
            <person name="Peck M.W."/>
            <person name="Minton N.P."/>
            <person name="Thomson N.R."/>
            <person name="Holden M.T.G."/>
            <person name="Mitchell W.J."/>
            <person name="Carter A.T."/>
            <person name="Bentley S.D."/>
            <person name="Mason D.R."/>
            <person name="Crossman L."/>
            <person name="Paul C.J."/>
            <person name="Ivens A."/>
            <person name="Wells-Bennik M.H.J."/>
            <person name="Davis I.J."/>
            <person name="Cerdeno-Tarraga A.M."/>
            <person name="Churcher C."/>
            <person name="Quail M.A."/>
            <person name="Chillingworth T."/>
            <person name="Feltwell T."/>
            <person name="Fraser A."/>
            <person name="Goodhead I."/>
            <person name="Hance Z."/>
            <person name="Jagels K."/>
            <person name="Larke N."/>
            <person name="Maddison M."/>
            <person name="Moule S."/>
            <person name="Mungall K."/>
            <person name="Norbertczak H."/>
            <person name="Rabbinowitsch E."/>
            <person name="Sanders M."/>
            <person name="Simmonds M."/>
            <person name="White B."/>
            <person name="Whithead S."/>
            <person name="Parkhill J."/>
        </authorList>
    </citation>
    <scope>NUCLEOTIDE SEQUENCE [LARGE SCALE GENOMIC DNA]</scope>
    <source>
        <strain evidence="3">Hall / ATCC 3502 / NCTC 13319 / Type A [Sanger]</strain>
    </source>
</reference>
<evidence type="ECO:0000313" key="3">
    <source>
        <dbReference type="Proteomes" id="UP000001986"/>
    </source>
</evidence>
<dbReference type="HOGENOM" id="CLU_085294_0_0_9"/>
<dbReference type="KEGG" id="cbo:CBO2093"/>
<dbReference type="InterPro" id="IPR019302">
    <property type="entry name" value="CAP12/PCTIR_TIR_dom"/>
</dbReference>
<dbReference type="Proteomes" id="UP000001986">
    <property type="component" value="Chromosome"/>
</dbReference>
<accession>A5I3L4</accession>
<dbReference type="SMR" id="A5I3L4"/>
<keyword evidence="3" id="KW-1185">Reference proteome</keyword>
<evidence type="ECO:0000259" key="1">
    <source>
        <dbReference type="Pfam" id="PF10137"/>
    </source>
</evidence>
<name>A5I3L4_CLOBH</name>
<proteinExistence type="predicted"/>
<dbReference type="AlphaFoldDB" id="A5I3L4"/>